<keyword evidence="2" id="KW-1185">Reference proteome</keyword>
<dbReference type="EMBL" id="FNKX01000002">
    <property type="protein sequence ID" value="SDR47259.1"/>
    <property type="molecule type" value="Genomic_DNA"/>
</dbReference>
<dbReference type="AlphaFoldDB" id="A0A1H1JBA7"/>
<protein>
    <recommendedName>
        <fullName evidence="3">Winged helix-turn-helix DNA-binding</fullName>
    </recommendedName>
</protein>
<evidence type="ECO:0000313" key="1">
    <source>
        <dbReference type="EMBL" id="SDR47259.1"/>
    </source>
</evidence>
<reference evidence="2" key="1">
    <citation type="submission" date="2016-10" db="EMBL/GenBank/DDBJ databases">
        <authorList>
            <person name="Varghese N."/>
            <person name="Submissions S."/>
        </authorList>
    </citation>
    <scope>NUCLEOTIDE SEQUENCE [LARGE SCALE GENOMIC DNA]</scope>
    <source>
        <strain evidence="2">DUS833</strain>
    </source>
</reference>
<accession>A0A1H1JBA7</accession>
<sequence length="92" mass="10153">MRSTHTQLAGYDSVTGTKRCTQKQMILNLFCTPHVTLTRQEIADRTNLRLSSVCGRVRELLDDEALQVRGSQKCTATGVQNETMGLPAEVTA</sequence>
<dbReference type="STRING" id="157910.SAMN05445850_4528"/>
<proteinExistence type="predicted"/>
<gene>
    <name evidence="1" type="ORF">SAMN05445850_4528</name>
</gene>
<name>A0A1H1JBA7_9BURK</name>
<evidence type="ECO:0000313" key="2">
    <source>
        <dbReference type="Proteomes" id="UP000199365"/>
    </source>
</evidence>
<organism evidence="1 2">
    <name type="scientific">Paraburkholderia tuberum</name>
    <dbReference type="NCBI Taxonomy" id="157910"/>
    <lineage>
        <taxon>Bacteria</taxon>
        <taxon>Pseudomonadati</taxon>
        <taxon>Pseudomonadota</taxon>
        <taxon>Betaproteobacteria</taxon>
        <taxon>Burkholderiales</taxon>
        <taxon>Burkholderiaceae</taxon>
        <taxon>Paraburkholderia</taxon>
    </lineage>
</organism>
<dbReference type="Proteomes" id="UP000199365">
    <property type="component" value="Unassembled WGS sequence"/>
</dbReference>
<evidence type="ECO:0008006" key="3">
    <source>
        <dbReference type="Google" id="ProtNLM"/>
    </source>
</evidence>
<dbReference type="RefSeq" id="WP_090807021.1">
    <property type="nucleotide sequence ID" value="NZ_FNKX01000002.1"/>
</dbReference>